<dbReference type="Pfam" id="PF13489">
    <property type="entry name" value="Methyltransf_23"/>
    <property type="match status" value="1"/>
</dbReference>
<dbReference type="SUPFAM" id="SSF53335">
    <property type="entry name" value="S-adenosyl-L-methionine-dependent methyltransferases"/>
    <property type="match status" value="1"/>
</dbReference>
<dbReference type="GO" id="GO:0008168">
    <property type="term" value="F:methyltransferase activity"/>
    <property type="evidence" value="ECO:0007669"/>
    <property type="project" value="UniProtKB-KW"/>
</dbReference>
<dbReference type="STRING" id="83449.BON30_36585"/>
<reference evidence="1 2" key="2">
    <citation type="submission" date="2016-12" db="EMBL/GenBank/DDBJ databases">
        <title>Draft Genome Sequence of Cystobacter ferrugineus Strain Cbfe23.</title>
        <authorList>
            <person name="Akbar S."/>
            <person name="Dowd S.E."/>
            <person name="Stevens D.C."/>
        </authorList>
    </citation>
    <scope>NUCLEOTIDE SEQUENCE [LARGE SCALE GENOMIC DNA]</scope>
    <source>
        <strain evidence="1 2">Cbfe23</strain>
    </source>
</reference>
<reference evidence="2" key="1">
    <citation type="submission" date="2016-11" db="EMBL/GenBank/DDBJ databases">
        <authorList>
            <person name="Shukria A."/>
            <person name="Stevens D.C."/>
        </authorList>
    </citation>
    <scope>NUCLEOTIDE SEQUENCE [LARGE SCALE GENOMIC DNA]</scope>
    <source>
        <strain evidence="2">Cbfe23</strain>
    </source>
</reference>
<comment type="caution">
    <text evidence="1">The sequence shown here is derived from an EMBL/GenBank/DDBJ whole genome shotgun (WGS) entry which is preliminary data.</text>
</comment>
<dbReference type="Gene3D" id="3.40.50.150">
    <property type="entry name" value="Vaccinia Virus protein VP39"/>
    <property type="match status" value="1"/>
</dbReference>
<organism evidence="1 2">
    <name type="scientific">Cystobacter ferrugineus</name>
    <dbReference type="NCBI Taxonomy" id="83449"/>
    <lineage>
        <taxon>Bacteria</taxon>
        <taxon>Pseudomonadati</taxon>
        <taxon>Myxococcota</taxon>
        <taxon>Myxococcia</taxon>
        <taxon>Myxococcales</taxon>
        <taxon>Cystobacterineae</taxon>
        <taxon>Archangiaceae</taxon>
        <taxon>Cystobacter</taxon>
    </lineage>
</organism>
<keyword evidence="1" id="KW-0808">Transferase</keyword>
<dbReference type="Proteomes" id="UP000182229">
    <property type="component" value="Unassembled WGS sequence"/>
</dbReference>
<dbReference type="PANTHER" id="PTHR43464">
    <property type="entry name" value="METHYLTRANSFERASE"/>
    <property type="match status" value="1"/>
</dbReference>
<dbReference type="OrthoDB" id="9807911at2"/>
<dbReference type="RefSeq" id="WP_071903172.1">
    <property type="nucleotide sequence ID" value="NZ_MPIN01000013.1"/>
</dbReference>
<keyword evidence="1" id="KW-0489">Methyltransferase</keyword>
<keyword evidence="2" id="KW-1185">Reference proteome</keyword>
<name>A0A1L9B011_9BACT</name>
<dbReference type="GO" id="GO:0032259">
    <property type="term" value="P:methylation"/>
    <property type="evidence" value="ECO:0007669"/>
    <property type="project" value="UniProtKB-KW"/>
</dbReference>
<dbReference type="CDD" id="cd02440">
    <property type="entry name" value="AdoMet_MTases"/>
    <property type="match status" value="1"/>
</dbReference>
<dbReference type="AlphaFoldDB" id="A0A1L9B011"/>
<gene>
    <name evidence="1" type="ORF">BON30_36585</name>
</gene>
<evidence type="ECO:0000313" key="1">
    <source>
        <dbReference type="EMBL" id="OJH35595.1"/>
    </source>
</evidence>
<proteinExistence type="predicted"/>
<dbReference type="InterPro" id="IPR029063">
    <property type="entry name" value="SAM-dependent_MTases_sf"/>
</dbReference>
<protein>
    <submittedName>
        <fullName evidence="1">SAM-dependent methyltransferase</fullName>
    </submittedName>
</protein>
<accession>A0A1L9B011</accession>
<evidence type="ECO:0000313" key="2">
    <source>
        <dbReference type="Proteomes" id="UP000182229"/>
    </source>
</evidence>
<sequence>MQGSTGHEPGPEGLVPDAQERGVRRAYGEIAEAYEAFFPSLQRYEGRVERFLAETVTPGARVLDMGCGPGLLTRALPPDVEVVGLDLSPEMLEVARRGRPGGTYRPHSYREPIPGEEGRFGVALAVGCLDFCEDLPRALGHLARALAPGGRLLFTVLERRPGLEAHEEASWRLPEADPPVTLYFWSFAFVAQALEGVGLVPVRYQHAPGWLRLMDERVMHFGWWDVMRTGSDKSGRLAGSQTP</sequence>
<dbReference type="EMBL" id="MPIN01000013">
    <property type="protein sequence ID" value="OJH35595.1"/>
    <property type="molecule type" value="Genomic_DNA"/>
</dbReference>
<dbReference type="PANTHER" id="PTHR43464:SF83">
    <property type="entry name" value="MALONYL-[ACYL-CARRIER PROTEIN] O-METHYLTRANSFERASE"/>
    <property type="match status" value="1"/>
</dbReference>